<evidence type="ECO:0000313" key="1">
    <source>
        <dbReference type="EMBL" id="KAH7312255.1"/>
    </source>
</evidence>
<gene>
    <name evidence="1" type="ORF">B0I35DRAFT_51148</name>
</gene>
<dbReference type="EMBL" id="JAGPNK010000010">
    <property type="protein sequence ID" value="KAH7312255.1"/>
    <property type="molecule type" value="Genomic_DNA"/>
</dbReference>
<proteinExistence type="predicted"/>
<protein>
    <submittedName>
        <fullName evidence="1">Uncharacterized protein</fullName>
    </submittedName>
</protein>
<comment type="caution">
    <text evidence="1">The sequence shown here is derived from an EMBL/GenBank/DDBJ whole genome shotgun (WGS) entry which is preliminary data.</text>
</comment>
<accession>A0A8K0WN89</accession>
<sequence>MLRDGISLRRTSHATASCRGAASPKITTWSRSCLVFRAPTALCHTNNEAPQRRPRSVTRDGMPVSVWQAVCRHTEDDEPCHQWMGSGILAVAALQTSSGQPHKQLSLGRLSGASAFMTNSTLCHSREIILAKKVCWSAGALEEKAFVPNHKWISFRQGPLVLEPWSFVALKGKRARSSHQALPTELVMRLALALVLDAWLPGVDSKRARHCSVSGARK</sequence>
<dbReference type="AlphaFoldDB" id="A0A8K0WN89"/>
<reference evidence="1" key="1">
    <citation type="journal article" date="2021" name="Nat. Commun.">
        <title>Genetic determinants of endophytism in the Arabidopsis root mycobiome.</title>
        <authorList>
            <person name="Mesny F."/>
            <person name="Miyauchi S."/>
            <person name="Thiergart T."/>
            <person name="Pickel B."/>
            <person name="Atanasova L."/>
            <person name="Karlsson M."/>
            <person name="Huettel B."/>
            <person name="Barry K.W."/>
            <person name="Haridas S."/>
            <person name="Chen C."/>
            <person name="Bauer D."/>
            <person name="Andreopoulos W."/>
            <person name="Pangilinan J."/>
            <person name="LaButti K."/>
            <person name="Riley R."/>
            <person name="Lipzen A."/>
            <person name="Clum A."/>
            <person name="Drula E."/>
            <person name="Henrissat B."/>
            <person name="Kohler A."/>
            <person name="Grigoriev I.V."/>
            <person name="Martin F.M."/>
            <person name="Hacquard S."/>
        </authorList>
    </citation>
    <scope>NUCLEOTIDE SEQUENCE</scope>
    <source>
        <strain evidence="1">MPI-CAGE-CH-0235</strain>
    </source>
</reference>
<name>A0A8K0WN89_9HYPO</name>
<keyword evidence="2" id="KW-1185">Reference proteome</keyword>
<organism evidence="1 2">
    <name type="scientific">Stachybotrys elegans</name>
    <dbReference type="NCBI Taxonomy" id="80388"/>
    <lineage>
        <taxon>Eukaryota</taxon>
        <taxon>Fungi</taxon>
        <taxon>Dikarya</taxon>
        <taxon>Ascomycota</taxon>
        <taxon>Pezizomycotina</taxon>
        <taxon>Sordariomycetes</taxon>
        <taxon>Hypocreomycetidae</taxon>
        <taxon>Hypocreales</taxon>
        <taxon>Stachybotryaceae</taxon>
        <taxon>Stachybotrys</taxon>
    </lineage>
</organism>
<dbReference type="Proteomes" id="UP000813444">
    <property type="component" value="Unassembled WGS sequence"/>
</dbReference>
<evidence type="ECO:0000313" key="2">
    <source>
        <dbReference type="Proteomes" id="UP000813444"/>
    </source>
</evidence>